<dbReference type="GO" id="GO:0000965">
    <property type="term" value="P:mitochondrial RNA 3'-end processing"/>
    <property type="evidence" value="ECO:0000318"/>
    <property type="project" value="GO_Central"/>
</dbReference>
<evidence type="ECO:0000256" key="12">
    <source>
        <dbReference type="ARBA" id="ARBA00023128"/>
    </source>
</evidence>
<evidence type="ECO:0000256" key="7">
    <source>
        <dbReference type="ARBA" id="ARBA00022741"/>
    </source>
</evidence>
<dbReference type="OrthoDB" id="6692397at2759"/>
<keyword evidence="9" id="KW-0347">Helicase</keyword>
<evidence type="ECO:0000313" key="21">
    <source>
        <dbReference type="Proteomes" id="UP000001514"/>
    </source>
</evidence>
<dbReference type="InterPro" id="IPR041082">
    <property type="entry name" value="Suv3_C_1"/>
</dbReference>
<dbReference type="SUPFAM" id="SSF52540">
    <property type="entry name" value="P-loop containing nucleoside triphosphate hydrolases"/>
    <property type="match status" value="1"/>
</dbReference>
<dbReference type="AlphaFoldDB" id="D8QYP9"/>
<evidence type="ECO:0000256" key="10">
    <source>
        <dbReference type="ARBA" id="ARBA00022840"/>
    </source>
</evidence>
<proteinExistence type="predicted"/>
<keyword evidence="13" id="KW-0539">Nucleus</keyword>
<evidence type="ECO:0000256" key="9">
    <source>
        <dbReference type="ARBA" id="ARBA00022806"/>
    </source>
</evidence>
<dbReference type="InterPro" id="IPR001650">
    <property type="entry name" value="Helicase_C-like"/>
</dbReference>
<evidence type="ECO:0000256" key="3">
    <source>
        <dbReference type="ARBA" id="ARBA00004123"/>
    </source>
</evidence>
<feature type="domain" description="Helicase ATP-binding" evidence="18">
    <location>
        <begin position="117"/>
        <end position="233"/>
    </location>
</feature>
<keyword evidence="11" id="KW-0809">Transit peptide</keyword>
<protein>
    <recommendedName>
        <fullName evidence="6">RNA helicase</fullName>
        <ecNumber evidence="6">3.6.4.13</ecNumber>
    </recommendedName>
    <alternativeName>
        <fullName evidence="16">Protein SUPPRESSOR OF VAR 3-like</fullName>
    </alternativeName>
</protein>
<dbReference type="PROSITE" id="PS51192">
    <property type="entry name" value="HELICASE_ATP_BIND_1"/>
    <property type="match status" value="1"/>
</dbReference>
<dbReference type="Gene3D" id="3.40.50.300">
    <property type="entry name" value="P-loop containing nucleotide triphosphate hydrolases"/>
    <property type="match status" value="2"/>
</dbReference>
<dbReference type="GO" id="GO:0042645">
    <property type="term" value="C:mitochondrial nucleoid"/>
    <property type="evidence" value="ECO:0007669"/>
    <property type="project" value="UniProtKB-SubCell"/>
</dbReference>
<evidence type="ECO:0000256" key="13">
    <source>
        <dbReference type="ARBA" id="ARBA00023242"/>
    </source>
</evidence>
<dbReference type="Pfam" id="PF12513">
    <property type="entry name" value="SUV3_C"/>
    <property type="match status" value="1"/>
</dbReference>
<dbReference type="InterPro" id="IPR044774">
    <property type="entry name" value="Suv3_DEXQc"/>
</dbReference>
<dbReference type="FunFam" id="3.40.50.300:FF:000957">
    <property type="entry name" value="ATP-dependent RNA helicase SUV3L, mitochondrial"/>
    <property type="match status" value="1"/>
</dbReference>
<evidence type="ECO:0000256" key="17">
    <source>
        <dbReference type="SAM" id="MobiDB-lite"/>
    </source>
</evidence>
<evidence type="ECO:0000256" key="16">
    <source>
        <dbReference type="ARBA" id="ARBA00080791"/>
    </source>
</evidence>
<reference evidence="20 21" key="1">
    <citation type="journal article" date="2011" name="Science">
        <title>The Selaginella genome identifies genetic changes associated with the evolution of vascular plants.</title>
        <authorList>
            <person name="Banks J.A."/>
            <person name="Nishiyama T."/>
            <person name="Hasebe M."/>
            <person name="Bowman J.L."/>
            <person name="Gribskov M."/>
            <person name="dePamphilis C."/>
            <person name="Albert V.A."/>
            <person name="Aono N."/>
            <person name="Aoyama T."/>
            <person name="Ambrose B.A."/>
            <person name="Ashton N.W."/>
            <person name="Axtell M.J."/>
            <person name="Barker E."/>
            <person name="Barker M.S."/>
            <person name="Bennetzen J.L."/>
            <person name="Bonawitz N.D."/>
            <person name="Chapple C."/>
            <person name="Cheng C."/>
            <person name="Correa L.G."/>
            <person name="Dacre M."/>
            <person name="DeBarry J."/>
            <person name="Dreyer I."/>
            <person name="Elias M."/>
            <person name="Engstrom E.M."/>
            <person name="Estelle M."/>
            <person name="Feng L."/>
            <person name="Finet C."/>
            <person name="Floyd S.K."/>
            <person name="Frommer W.B."/>
            <person name="Fujita T."/>
            <person name="Gramzow L."/>
            <person name="Gutensohn M."/>
            <person name="Harholt J."/>
            <person name="Hattori M."/>
            <person name="Heyl A."/>
            <person name="Hirai T."/>
            <person name="Hiwatashi Y."/>
            <person name="Ishikawa M."/>
            <person name="Iwata M."/>
            <person name="Karol K.G."/>
            <person name="Koehler B."/>
            <person name="Kolukisaoglu U."/>
            <person name="Kubo M."/>
            <person name="Kurata T."/>
            <person name="Lalonde S."/>
            <person name="Li K."/>
            <person name="Li Y."/>
            <person name="Litt A."/>
            <person name="Lyons E."/>
            <person name="Manning G."/>
            <person name="Maruyama T."/>
            <person name="Michael T.P."/>
            <person name="Mikami K."/>
            <person name="Miyazaki S."/>
            <person name="Morinaga S."/>
            <person name="Murata T."/>
            <person name="Mueller-Roeber B."/>
            <person name="Nelson D.R."/>
            <person name="Obara M."/>
            <person name="Oguri Y."/>
            <person name="Olmstead R.G."/>
            <person name="Onodera N."/>
            <person name="Petersen B.L."/>
            <person name="Pils B."/>
            <person name="Prigge M."/>
            <person name="Rensing S.A."/>
            <person name="Riano-Pachon D.M."/>
            <person name="Roberts A.W."/>
            <person name="Sato Y."/>
            <person name="Scheller H.V."/>
            <person name="Schulz B."/>
            <person name="Schulz C."/>
            <person name="Shakirov E.V."/>
            <person name="Shibagaki N."/>
            <person name="Shinohara N."/>
            <person name="Shippen D.E."/>
            <person name="Soerensen I."/>
            <person name="Sotooka R."/>
            <person name="Sugimoto N."/>
            <person name="Sugita M."/>
            <person name="Sumikawa N."/>
            <person name="Tanurdzic M."/>
            <person name="Theissen G."/>
            <person name="Ulvskov P."/>
            <person name="Wakazuki S."/>
            <person name="Weng J.K."/>
            <person name="Willats W.W."/>
            <person name="Wipf D."/>
            <person name="Wolf P.G."/>
            <person name="Yang L."/>
            <person name="Zimmer A.D."/>
            <person name="Zhu Q."/>
            <person name="Mitros T."/>
            <person name="Hellsten U."/>
            <person name="Loque D."/>
            <person name="Otillar R."/>
            <person name="Salamov A."/>
            <person name="Schmutz J."/>
            <person name="Shapiro H."/>
            <person name="Lindquist E."/>
            <person name="Lucas S."/>
            <person name="Rokhsar D."/>
            <person name="Grigoriev I.V."/>
        </authorList>
    </citation>
    <scope>NUCLEOTIDE SEQUENCE [LARGE SCALE GENOMIC DNA]</scope>
</reference>
<evidence type="ECO:0000256" key="8">
    <source>
        <dbReference type="ARBA" id="ARBA00022801"/>
    </source>
</evidence>
<dbReference type="PANTHER" id="PTHR12131">
    <property type="entry name" value="ATP-DEPENDENT RNA AND DNA HELICASE"/>
    <property type="match status" value="1"/>
</dbReference>
<feature type="domain" description="Helicase C-terminal" evidence="19">
    <location>
        <begin position="276"/>
        <end position="434"/>
    </location>
</feature>
<organism evidence="21">
    <name type="scientific">Selaginella moellendorffii</name>
    <name type="common">Spikemoss</name>
    <dbReference type="NCBI Taxonomy" id="88036"/>
    <lineage>
        <taxon>Eukaryota</taxon>
        <taxon>Viridiplantae</taxon>
        <taxon>Streptophyta</taxon>
        <taxon>Embryophyta</taxon>
        <taxon>Tracheophyta</taxon>
        <taxon>Lycopodiopsida</taxon>
        <taxon>Selaginellales</taxon>
        <taxon>Selaginellaceae</taxon>
        <taxon>Selaginella</taxon>
    </lineage>
</organism>
<dbReference type="SMART" id="SM00490">
    <property type="entry name" value="HELICc"/>
    <property type="match status" value="1"/>
</dbReference>
<dbReference type="GO" id="GO:0045025">
    <property type="term" value="C:mitochondrial degradosome"/>
    <property type="evidence" value="ECO:0000318"/>
    <property type="project" value="GO_Central"/>
</dbReference>
<evidence type="ECO:0000313" key="20">
    <source>
        <dbReference type="EMBL" id="EFJ34279.1"/>
    </source>
</evidence>
<evidence type="ECO:0000256" key="5">
    <source>
        <dbReference type="ARBA" id="ARBA00011661"/>
    </source>
</evidence>
<evidence type="ECO:0000256" key="2">
    <source>
        <dbReference type="ARBA" id="ARBA00001946"/>
    </source>
</evidence>
<feature type="compositionally biased region" description="Basic and acidic residues" evidence="17">
    <location>
        <begin position="594"/>
        <end position="604"/>
    </location>
</feature>
<dbReference type="InterPro" id="IPR056377">
    <property type="entry name" value="DExH18_N"/>
</dbReference>
<dbReference type="PROSITE" id="PS51194">
    <property type="entry name" value="HELICASE_CTER"/>
    <property type="match status" value="1"/>
</dbReference>
<dbReference type="Pfam" id="PF23703">
    <property type="entry name" value="DExH18_N"/>
    <property type="match status" value="1"/>
</dbReference>
<dbReference type="FunCoup" id="D8QYP9">
    <property type="interactions" value="3989"/>
</dbReference>
<keyword evidence="12" id="KW-0496">Mitochondrion</keyword>
<dbReference type="Proteomes" id="UP000001514">
    <property type="component" value="Unassembled WGS sequence"/>
</dbReference>
<dbReference type="InParanoid" id="D8QYP9"/>
<dbReference type="KEGG" id="smo:SELMODRAFT_81713"/>
<evidence type="ECO:0000256" key="4">
    <source>
        <dbReference type="ARBA" id="ARBA00004436"/>
    </source>
</evidence>
<gene>
    <name evidence="20" type="ORF">SELMODRAFT_81713</name>
</gene>
<evidence type="ECO:0000256" key="6">
    <source>
        <dbReference type="ARBA" id="ARBA00012552"/>
    </source>
</evidence>
<keyword evidence="14" id="KW-1135">Mitochondrion nucleoid</keyword>
<evidence type="ECO:0000259" key="19">
    <source>
        <dbReference type="PROSITE" id="PS51194"/>
    </source>
</evidence>
<dbReference type="Gene3D" id="1.20.272.40">
    <property type="match status" value="1"/>
</dbReference>
<dbReference type="GO" id="GO:0003724">
    <property type="term" value="F:RNA helicase activity"/>
    <property type="evidence" value="ECO:0007669"/>
    <property type="project" value="UniProtKB-EC"/>
</dbReference>
<name>D8QYP9_SELML</name>
<dbReference type="InterPro" id="IPR050699">
    <property type="entry name" value="RNA-DNA_Helicase"/>
</dbReference>
<dbReference type="InterPro" id="IPR055206">
    <property type="entry name" value="DEXQc_SUV3"/>
</dbReference>
<dbReference type="CDD" id="cd17913">
    <property type="entry name" value="DEXQc_Suv3"/>
    <property type="match status" value="1"/>
</dbReference>
<evidence type="ECO:0000259" key="18">
    <source>
        <dbReference type="PROSITE" id="PS51192"/>
    </source>
</evidence>
<dbReference type="eggNOG" id="KOG0953">
    <property type="taxonomic scope" value="Eukaryota"/>
</dbReference>
<dbReference type="Pfam" id="PF18147">
    <property type="entry name" value="Suv3_C_1"/>
    <property type="match status" value="1"/>
</dbReference>
<dbReference type="FunFam" id="1.20.272.40:FF:000003">
    <property type="entry name" value="ATP-dependent RNA helicase SUV3L, mitochondrial"/>
    <property type="match status" value="1"/>
</dbReference>
<dbReference type="OMA" id="AKNGLYC"/>
<dbReference type="Pfam" id="PF22527">
    <property type="entry name" value="DEXQc_Suv3"/>
    <property type="match status" value="1"/>
</dbReference>
<accession>D8QYP9</accession>
<evidence type="ECO:0000256" key="14">
    <source>
        <dbReference type="ARBA" id="ARBA00023271"/>
    </source>
</evidence>
<dbReference type="Gene3D" id="1.20.58.1080">
    <property type="match status" value="1"/>
</dbReference>
<keyword evidence="21" id="KW-1185">Reference proteome</keyword>
<dbReference type="Gramene" id="EFJ34279">
    <property type="protein sequence ID" value="EFJ34279"/>
    <property type="gene ID" value="SELMODRAFT_81713"/>
</dbReference>
<dbReference type="GO" id="GO:0005524">
    <property type="term" value="F:ATP binding"/>
    <property type="evidence" value="ECO:0007669"/>
    <property type="project" value="UniProtKB-KW"/>
</dbReference>
<dbReference type="InterPro" id="IPR027417">
    <property type="entry name" value="P-loop_NTPase"/>
</dbReference>
<dbReference type="PANTHER" id="PTHR12131:SF28">
    <property type="entry name" value="DEXH-BOX ATP-DEPENDENT RNA HELICASE DEXH18, MITOCHONDRIAL"/>
    <property type="match status" value="1"/>
</dbReference>
<dbReference type="GO" id="GO:0016787">
    <property type="term" value="F:hydrolase activity"/>
    <property type="evidence" value="ECO:0007669"/>
    <property type="project" value="UniProtKB-KW"/>
</dbReference>
<dbReference type="CDD" id="cd18805">
    <property type="entry name" value="SF2_C_suv3"/>
    <property type="match status" value="1"/>
</dbReference>
<evidence type="ECO:0000256" key="11">
    <source>
        <dbReference type="ARBA" id="ARBA00022946"/>
    </source>
</evidence>
<comment type="cofactor">
    <cofactor evidence="1">
        <name>Mn(2+)</name>
        <dbReference type="ChEBI" id="CHEBI:29035"/>
    </cofactor>
</comment>
<comment type="subcellular location">
    <subcellularLocation>
        <location evidence="4">Mitochondrion matrix</location>
        <location evidence="4">Mitochondrion nucleoid</location>
    </subcellularLocation>
    <subcellularLocation>
        <location evidence="3">Nucleus</location>
    </subcellularLocation>
</comment>
<dbReference type="InterPro" id="IPR014001">
    <property type="entry name" value="Helicase_ATP-bd"/>
</dbReference>
<dbReference type="EC" id="3.6.4.13" evidence="6"/>
<keyword evidence="10" id="KW-0067">ATP-binding</keyword>
<evidence type="ECO:0000256" key="15">
    <source>
        <dbReference type="ARBA" id="ARBA00047984"/>
    </source>
</evidence>
<feature type="region of interest" description="Disordered" evidence="17">
    <location>
        <begin position="594"/>
        <end position="619"/>
    </location>
</feature>
<comment type="subunit">
    <text evidence="5">Homodimer; in free form. Component of the mitochondrial degradosome (mtEXO) complex which is a heteropentamer containing 2 copies of SUPV3L1 and 3 copies of PNPT1.</text>
</comment>
<dbReference type="Pfam" id="PF00271">
    <property type="entry name" value="Helicase_C"/>
    <property type="match status" value="1"/>
</dbReference>
<keyword evidence="8" id="KW-0378">Hydrolase</keyword>
<keyword evidence="7" id="KW-0547">Nucleotide-binding</keyword>
<evidence type="ECO:0000256" key="1">
    <source>
        <dbReference type="ARBA" id="ARBA00001936"/>
    </source>
</evidence>
<comment type="catalytic activity">
    <reaction evidence="15">
        <text>ATP + H2O = ADP + phosphate + H(+)</text>
        <dbReference type="Rhea" id="RHEA:13065"/>
        <dbReference type="ChEBI" id="CHEBI:15377"/>
        <dbReference type="ChEBI" id="CHEBI:15378"/>
        <dbReference type="ChEBI" id="CHEBI:30616"/>
        <dbReference type="ChEBI" id="CHEBI:43474"/>
        <dbReference type="ChEBI" id="CHEBI:456216"/>
        <dbReference type="EC" id="3.6.4.13"/>
    </reaction>
</comment>
<dbReference type="FunFam" id="3.40.50.300:FF:000269">
    <property type="entry name" value="ATP-dependent RNA helicase SUPV3L1, mitochondrial"/>
    <property type="match status" value="1"/>
</dbReference>
<dbReference type="EMBL" id="GL377569">
    <property type="protein sequence ID" value="EFJ34279.1"/>
    <property type="molecule type" value="Genomic_DNA"/>
</dbReference>
<dbReference type="GO" id="GO:0005634">
    <property type="term" value="C:nucleus"/>
    <property type="evidence" value="ECO:0007669"/>
    <property type="project" value="UniProtKB-SubCell"/>
</dbReference>
<sequence>MVTSPPLPLTPDEKLRLGAVLDRFAERGWAKTQALAVYINSKFFPQAVSKFRKFFTAKCPVLLKDVLLKVGPCDEAEEYLFPIFAEFCISEFSNEITRYRELVTSADLTKPHAWFPFTRAMKRKVIYHCGPTNSGKTYTALQRFLQAETGIYCCPLRLLAMEIYEKSNMSGVYCSLHTGQERREVPFATHLASTVEMAVLTKPWSVAVIDEVQMTADEFRGWAWTRAFLALRADEVHLCGDPSALELYKTLCAATCDEFVEHHYERFKPLTIDRTSAKGNFDFIEAGDCVVAFSRKEIFQVKLEIEQRTKHKCCVVYGALPPETRTQQAKLFNDPSSGYDVLVASDAIGMGLNLNIRRVIFNSLDKFNGEQRIPVPASQVKQIAGRAGRRGSLYPEGQVTTLYASDIPYLVECMKQPFEDAPSAGLFPVFEQLELFASQLPDITFSQLLDRFSEHCRLDGTYFLCKNDNLKKVAAALDAIGGLSLEDEYNFCFAPVNSRDPKSMGSLQRFASAYSRKIPVRLSMGMPQRTASDNAGIYDLETRHQLLSMYLWLSQHFPAPAFPERHQAAEMASKIAEMLGESLVLFTGEEARKRQEEMREREHGGGCGRESVKQSQSRLSLQMQTMRKQLCAA</sequence>
<dbReference type="STRING" id="88036.D8QYP9"/>
<dbReference type="HOGENOM" id="CLU_010647_3_1_1"/>
<comment type="cofactor">
    <cofactor evidence="2">
        <name>Mg(2+)</name>
        <dbReference type="ChEBI" id="CHEBI:18420"/>
    </cofactor>
</comment>
<dbReference type="InterPro" id="IPR022192">
    <property type="entry name" value="SUV3_C"/>
</dbReference>